<dbReference type="AlphaFoldDB" id="A0A7J6W746"/>
<feature type="domain" description="Glycosyltransferase N-terminal" evidence="3">
    <location>
        <begin position="5"/>
        <end position="43"/>
    </location>
</feature>
<evidence type="ECO:0000256" key="2">
    <source>
        <dbReference type="ARBA" id="ARBA00022679"/>
    </source>
</evidence>
<evidence type="ECO:0000313" key="4">
    <source>
        <dbReference type="EMBL" id="KAF5193249.1"/>
    </source>
</evidence>
<dbReference type="GO" id="GO:0008194">
    <property type="term" value="F:UDP-glycosyltransferase activity"/>
    <property type="evidence" value="ECO:0007669"/>
    <property type="project" value="InterPro"/>
</dbReference>
<dbReference type="OrthoDB" id="5835829at2759"/>
<dbReference type="SUPFAM" id="SSF53756">
    <property type="entry name" value="UDP-Glycosyltransferase/glycogen phosphorylase"/>
    <property type="match status" value="1"/>
</dbReference>
<reference evidence="4 5" key="1">
    <citation type="submission" date="2020-06" db="EMBL/GenBank/DDBJ databases">
        <title>Transcriptomic and genomic resources for Thalictrum thalictroides and T. hernandezii: Facilitating candidate gene discovery in an emerging model plant lineage.</title>
        <authorList>
            <person name="Arias T."/>
            <person name="Riano-Pachon D.M."/>
            <person name="Di Stilio V.S."/>
        </authorList>
    </citation>
    <scope>NUCLEOTIDE SEQUENCE [LARGE SCALE GENOMIC DNA]</scope>
    <source>
        <strain evidence="5">cv. WT478/WT964</strain>
        <tissue evidence="4">Leaves</tissue>
    </source>
</reference>
<comment type="similarity">
    <text evidence="1">Belongs to the UDP-glycosyltransferase family.</text>
</comment>
<dbReference type="PANTHER" id="PTHR48044">
    <property type="entry name" value="GLYCOSYLTRANSFERASE"/>
    <property type="match status" value="1"/>
</dbReference>
<evidence type="ECO:0000256" key="1">
    <source>
        <dbReference type="ARBA" id="ARBA00009995"/>
    </source>
</evidence>
<accession>A0A7J6W746</accession>
<name>A0A7J6W746_THATH</name>
<dbReference type="InterPro" id="IPR058980">
    <property type="entry name" value="Glyco_transf_N"/>
</dbReference>
<dbReference type="Pfam" id="PF00201">
    <property type="entry name" value="UDPGT"/>
    <property type="match status" value="1"/>
</dbReference>
<dbReference type="EMBL" id="JABWDY010020316">
    <property type="protein sequence ID" value="KAF5193249.1"/>
    <property type="molecule type" value="Genomic_DNA"/>
</dbReference>
<sequence length="274" mass="30137">MQWAHLSAGSTYNTCDAIEGRFVDFIAGRQLDKKVWAMGPCNPVTIETAGGAHNSDHKCLEWLNKQPPTSVIFVSFGTTTTMSDDEITQIAMGLEKSEQRFIWVLRDADQSDIYEGKEGRNAQLPNGFEERIKGRGLVVRDWAPQIKVLAHPSTGGFLSRCGWNSCLESLSMGVPIAALPSHSDHPANSLLVTQVLKVGLLVREWEQKDELLSADTIACSIRKLMVSDEGNMMRKRAKDLGANVRSAVSTGGSSTIHLESFLNHISRPLSQTEI</sequence>
<keyword evidence="2 4" id="KW-0808">Transferase</keyword>
<dbReference type="Pfam" id="PF26168">
    <property type="entry name" value="Glyco_transf_N"/>
    <property type="match status" value="1"/>
</dbReference>
<dbReference type="PANTHER" id="PTHR48044:SF22">
    <property type="entry name" value="GLYCOSYLTRANSFERASE"/>
    <property type="match status" value="1"/>
</dbReference>
<keyword evidence="5" id="KW-1185">Reference proteome</keyword>
<evidence type="ECO:0000259" key="3">
    <source>
        <dbReference type="Pfam" id="PF26168"/>
    </source>
</evidence>
<comment type="caution">
    <text evidence="4">The sequence shown here is derived from an EMBL/GenBank/DDBJ whole genome shotgun (WGS) entry which is preliminary data.</text>
</comment>
<protein>
    <submittedName>
        <fullName evidence="4">Zeatin o-glucosyltransferase</fullName>
    </submittedName>
</protein>
<organism evidence="4 5">
    <name type="scientific">Thalictrum thalictroides</name>
    <name type="common">Rue-anemone</name>
    <name type="synonym">Anemone thalictroides</name>
    <dbReference type="NCBI Taxonomy" id="46969"/>
    <lineage>
        <taxon>Eukaryota</taxon>
        <taxon>Viridiplantae</taxon>
        <taxon>Streptophyta</taxon>
        <taxon>Embryophyta</taxon>
        <taxon>Tracheophyta</taxon>
        <taxon>Spermatophyta</taxon>
        <taxon>Magnoliopsida</taxon>
        <taxon>Ranunculales</taxon>
        <taxon>Ranunculaceae</taxon>
        <taxon>Thalictroideae</taxon>
        <taxon>Thalictrum</taxon>
    </lineage>
</organism>
<proteinExistence type="inferred from homology"/>
<dbReference type="GO" id="GO:1901135">
    <property type="term" value="P:carbohydrate derivative metabolic process"/>
    <property type="evidence" value="ECO:0007669"/>
    <property type="project" value="UniProtKB-ARBA"/>
</dbReference>
<dbReference type="InterPro" id="IPR002213">
    <property type="entry name" value="UDP_glucos_trans"/>
</dbReference>
<dbReference type="CDD" id="cd03784">
    <property type="entry name" value="GT1_Gtf-like"/>
    <property type="match status" value="1"/>
</dbReference>
<gene>
    <name evidence="4" type="ORF">FRX31_017162</name>
</gene>
<dbReference type="FunFam" id="3.40.50.2000:FF:000060">
    <property type="entry name" value="Glycosyltransferase"/>
    <property type="match status" value="1"/>
</dbReference>
<dbReference type="Gene3D" id="3.40.50.2000">
    <property type="entry name" value="Glycogen Phosphorylase B"/>
    <property type="match status" value="1"/>
</dbReference>
<dbReference type="Proteomes" id="UP000554482">
    <property type="component" value="Unassembled WGS sequence"/>
</dbReference>
<evidence type="ECO:0000313" key="5">
    <source>
        <dbReference type="Proteomes" id="UP000554482"/>
    </source>
</evidence>